<organism evidence="1 2">
    <name type="scientific">Entomophthora muscae</name>
    <dbReference type="NCBI Taxonomy" id="34485"/>
    <lineage>
        <taxon>Eukaryota</taxon>
        <taxon>Fungi</taxon>
        <taxon>Fungi incertae sedis</taxon>
        <taxon>Zoopagomycota</taxon>
        <taxon>Entomophthoromycotina</taxon>
        <taxon>Entomophthoromycetes</taxon>
        <taxon>Entomophthorales</taxon>
        <taxon>Entomophthoraceae</taxon>
        <taxon>Entomophthora</taxon>
    </lineage>
</organism>
<gene>
    <name evidence="1" type="ORF">DSO57_1025865</name>
</gene>
<comment type="caution">
    <text evidence="1">The sequence shown here is derived from an EMBL/GenBank/DDBJ whole genome shotgun (WGS) entry which is preliminary data.</text>
</comment>
<evidence type="ECO:0000313" key="2">
    <source>
        <dbReference type="Proteomes" id="UP001165960"/>
    </source>
</evidence>
<reference evidence="1" key="1">
    <citation type="submission" date="2022-04" db="EMBL/GenBank/DDBJ databases">
        <title>Genome of the entomopathogenic fungus Entomophthora muscae.</title>
        <authorList>
            <person name="Elya C."/>
            <person name="Lovett B.R."/>
            <person name="Lee E."/>
            <person name="Macias A.M."/>
            <person name="Hajek A.E."/>
            <person name="De Bivort B.L."/>
            <person name="Kasson M.T."/>
            <person name="De Fine Licht H.H."/>
            <person name="Stajich J.E."/>
        </authorList>
    </citation>
    <scope>NUCLEOTIDE SEQUENCE</scope>
    <source>
        <strain evidence="1">Berkeley</strain>
    </source>
</reference>
<proteinExistence type="predicted"/>
<name>A0ACC2T2I4_9FUNG</name>
<dbReference type="EMBL" id="QTSX02003698">
    <property type="protein sequence ID" value="KAJ9068715.1"/>
    <property type="molecule type" value="Genomic_DNA"/>
</dbReference>
<sequence>MLTFQDASFHSNEQEIANTQKALDQDAVNDDSLAVLSQYEKLVKGKFLSLVALISCQTKYDMTTLENVKTYLKNFVHTVIGVATKIPSLPANVSHNTQGALDKPPHDISNCMDQSDGNVELQVLSPN</sequence>
<protein>
    <submittedName>
        <fullName evidence="1">Uncharacterized protein</fullName>
    </submittedName>
</protein>
<evidence type="ECO:0000313" key="1">
    <source>
        <dbReference type="EMBL" id="KAJ9068715.1"/>
    </source>
</evidence>
<dbReference type="Proteomes" id="UP001165960">
    <property type="component" value="Unassembled WGS sequence"/>
</dbReference>
<keyword evidence="2" id="KW-1185">Reference proteome</keyword>
<accession>A0ACC2T2I4</accession>